<dbReference type="AlphaFoldDB" id="A0A1Y1W9D6"/>
<feature type="domain" description="HSF-type DNA-binding" evidence="9">
    <location>
        <begin position="33"/>
        <end position="57"/>
    </location>
</feature>
<dbReference type="SUPFAM" id="SSF46785">
    <property type="entry name" value="Winged helix' DNA-binding domain"/>
    <property type="match status" value="1"/>
</dbReference>
<evidence type="ECO:0000256" key="6">
    <source>
        <dbReference type="ARBA" id="ARBA00023242"/>
    </source>
</evidence>
<feature type="region of interest" description="Disordered" evidence="8">
    <location>
        <begin position="96"/>
        <end position="155"/>
    </location>
</feature>
<evidence type="ECO:0000256" key="3">
    <source>
        <dbReference type="ARBA" id="ARBA00023015"/>
    </source>
</evidence>
<evidence type="ECO:0000256" key="1">
    <source>
        <dbReference type="ARBA" id="ARBA00004123"/>
    </source>
</evidence>
<comment type="similarity">
    <text evidence="2 7">Belongs to the HSF family.</text>
</comment>
<protein>
    <recommendedName>
        <fullName evidence="9">HSF-type DNA-binding domain-containing protein</fullName>
    </recommendedName>
</protein>
<dbReference type="Gene3D" id="1.10.10.10">
    <property type="entry name" value="Winged helix-like DNA-binding domain superfamily/Winged helix DNA-binding domain"/>
    <property type="match status" value="1"/>
</dbReference>
<feature type="region of interest" description="Disordered" evidence="8">
    <location>
        <begin position="706"/>
        <end position="725"/>
    </location>
</feature>
<dbReference type="InterPro" id="IPR036388">
    <property type="entry name" value="WH-like_DNA-bd_sf"/>
</dbReference>
<dbReference type="Proteomes" id="UP000193922">
    <property type="component" value="Unassembled WGS sequence"/>
</dbReference>
<reference evidence="10 11" key="1">
    <citation type="submission" date="2016-07" db="EMBL/GenBank/DDBJ databases">
        <title>Pervasive Adenine N6-methylation of Active Genes in Fungi.</title>
        <authorList>
            <consortium name="DOE Joint Genome Institute"/>
            <person name="Mondo S.J."/>
            <person name="Dannebaum R.O."/>
            <person name="Kuo R.C."/>
            <person name="Labutti K."/>
            <person name="Haridas S."/>
            <person name="Kuo A."/>
            <person name="Salamov A."/>
            <person name="Ahrendt S.R."/>
            <person name="Lipzen A."/>
            <person name="Sullivan W."/>
            <person name="Andreopoulos W.B."/>
            <person name="Clum A."/>
            <person name="Lindquist E."/>
            <person name="Daum C."/>
            <person name="Ramamoorthy G.K."/>
            <person name="Gryganskyi A."/>
            <person name="Culley D."/>
            <person name="Magnuson J.K."/>
            <person name="James T.Y."/>
            <person name="O'Malley M.A."/>
            <person name="Stajich J.E."/>
            <person name="Spatafora J.W."/>
            <person name="Visel A."/>
            <person name="Grigoriev I.V."/>
        </authorList>
    </citation>
    <scope>NUCLEOTIDE SEQUENCE [LARGE SCALE GENOMIC DNA]</scope>
    <source>
        <strain evidence="10 11">ATCC 12442</strain>
    </source>
</reference>
<evidence type="ECO:0000256" key="7">
    <source>
        <dbReference type="RuleBase" id="RU004020"/>
    </source>
</evidence>
<comment type="subcellular location">
    <subcellularLocation>
        <location evidence="1">Nucleus</location>
    </subcellularLocation>
</comment>
<dbReference type="InterPro" id="IPR036390">
    <property type="entry name" value="WH_DNA-bd_sf"/>
</dbReference>
<dbReference type="FunFam" id="1.10.10.10:FF:000027">
    <property type="entry name" value="Heat shock transcription factor 1"/>
    <property type="match status" value="1"/>
</dbReference>
<keyword evidence="4" id="KW-0238">DNA-binding</keyword>
<dbReference type="RefSeq" id="XP_040743787.1">
    <property type="nucleotide sequence ID" value="XM_040887470.1"/>
</dbReference>
<gene>
    <name evidence="10" type="ORF">DL89DRAFT_267362</name>
</gene>
<evidence type="ECO:0000259" key="9">
    <source>
        <dbReference type="PROSITE" id="PS00434"/>
    </source>
</evidence>
<evidence type="ECO:0000256" key="8">
    <source>
        <dbReference type="SAM" id="MobiDB-lite"/>
    </source>
</evidence>
<dbReference type="Pfam" id="PF00447">
    <property type="entry name" value="HSF_DNA-bind"/>
    <property type="match status" value="1"/>
</dbReference>
<name>A0A1Y1W9D6_9FUNG</name>
<dbReference type="PROSITE" id="PS00434">
    <property type="entry name" value="HSF_DOMAIN"/>
    <property type="match status" value="1"/>
</dbReference>
<feature type="compositionally biased region" description="Low complexity" evidence="8">
    <location>
        <begin position="125"/>
        <end position="146"/>
    </location>
</feature>
<dbReference type="STRING" id="61395.A0A1Y1W9D6"/>
<dbReference type="PANTHER" id="PTHR10015">
    <property type="entry name" value="HEAT SHOCK TRANSCRIPTION FACTOR"/>
    <property type="match status" value="1"/>
</dbReference>
<dbReference type="GO" id="GO:0003700">
    <property type="term" value="F:DNA-binding transcription factor activity"/>
    <property type="evidence" value="ECO:0007669"/>
    <property type="project" value="InterPro"/>
</dbReference>
<evidence type="ECO:0000256" key="4">
    <source>
        <dbReference type="ARBA" id="ARBA00023125"/>
    </source>
</evidence>
<dbReference type="EMBL" id="MCFD01000006">
    <property type="protein sequence ID" value="ORX70149.1"/>
    <property type="molecule type" value="Genomic_DNA"/>
</dbReference>
<dbReference type="GeneID" id="63804118"/>
<comment type="caution">
    <text evidence="10">The sequence shown here is derived from an EMBL/GenBank/DDBJ whole genome shotgun (WGS) entry which is preliminary data.</text>
</comment>
<dbReference type="PRINTS" id="PR00056">
    <property type="entry name" value="HSFDOMAIN"/>
</dbReference>
<dbReference type="SMART" id="SM00415">
    <property type="entry name" value="HSF"/>
    <property type="match status" value="1"/>
</dbReference>
<evidence type="ECO:0000313" key="10">
    <source>
        <dbReference type="EMBL" id="ORX70149.1"/>
    </source>
</evidence>
<feature type="region of interest" description="Disordered" evidence="8">
    <location>
        <begin position="264"/>
        <end position="351"/>
    </location>
</feature>
<dbReference type="PANTHER" id="PTHR10015:SF427">
    <property type="entry name" value="HEAT SHOCK FACTOR PROTEIN"/>
    <property type="match status" value="1"/>
</dbReference>
<proteinExistence type="inferred from homology"/>
<evidence type="ECO:0000256" key="5">
    <source>
        <dbReference type="ARBA" id="ARBA00023163"/>
    </source>
</evidence>
<accession>A0A1Y1W9D6</accession>
<evidence type="ECO:0000256" key="2">
    <source>
        <dbReference type="ARBA" id="ARBA00006403"/>
    </source>
</evidence>
<dbReference type="GO" id="GO:0043565">
    <property type="term" value="F:sequence-specific DNA binding"/>
    <property type="evidence" value="ECO:0007669"/>
    <property type="project" value="InterPro"/>
</dbReference>
<keyword evidence="11" id="KW-1185">Reference proteome</keyword>
<dbReference type="GO" id="GO:0005634">
    <property type="term" value="C:nucleus"/>
    <property type="evidence" value="ECO:0007669"/>
    <property type="project" value="UniProtKB-SubCell"/>
</dbReference>
<dbReference type="OrthoDB" id="60033at2759"/>
<keyword evidence="3" id="KW-0805">Transcription regulation</keyword>
<keyword evidence="5" id="KW-0804">Transcription</keyword>
<keyword evidence="6" id="KW-0539">Nucleus</keyword>
<sequence>MVDDVASDDLIRWSDDGNSFIVAQHEDFAKQVLPRFFKHNNFSSFVRQLNMYGFHKVPHLQQGGLLADSPDAESWEFSNENFQRGQPDLLHFIRRKKGSRDSEHAESAQADPERTAEAEEKDEVVAPVSSTSGSASAARSTASVHAIPSRQRASRAPPVNLAKILKEIQVIRDHQMTISTDIKHLQEDNQALWMEAAATQERYKQHQETIDKILRFLATVFKADSQHLELQTGMRRLLPNPGNSKAAGFSHTSDFTDMLDSDLQQAQRGQQEPPHKRMRADSTASRTGRIYEVGSTPPSPAERVAQRRTSKEGTPRQQTPESGSVAPTTARKVANPRATFGPPRPPSSSSVNAIANNALVPVSQNSNAYQRMKANTKSIEQLQREVDMLGHSLTSLTQHLISAADAQQAAAAIPRQPVANTASSVQPIGSAGSFVPSAATANAAGQGVSHGSLDDTLAQSLLTPEVLSTLASTLAGNSGSSLLAASAAHPNVASAFSPQTAAAAASGYLQTAPLGQTVSTASTFSSAPSLDGLDPNLLSSVAKAEYSPDQLAALQRLFAVINGGGNTVPLLTAGTGDNSTVGSGIVNVPTPDINAGSTPFLDFVDPNAADNSAPETSAYAATGSTAAQPPAMDDEYTKLLLNALENATGVSAIDGALHEDASAIDPSMADFFSSIVTSGAAATSPDIAAATAGLALPQKVAGSSITAAPISKEPTTSAGAPEANV</sequence>
<dbReference type="InterPro" id="IPR000232">
    <property type="entry name" value="HSF_DNA-bd"/>
</dbReference>
<organism evidence="10 11">
    <name type="scientific">Linderina pennispora</name>
    <dbReference type="NCBI Taxonomy" id="61395"/>
    <lineage>
        <taxon>Eukaryota</taxon>
        <taxon>Fungi</taxon>
        <taxon>Fungi incertae sedis</taxon>
        <taxon>Zoopagomycota</taxon>
        <taxon>Kickxellomycotina</taxon>
        <taxon>Kickxellomycetes</taxon>
        <taxon>Kickxellales</taxon>
        <taxon>Kickxellaceae</taxon>
        <taxon>Linderina</taxon>
    </lineage>
</organism>
<feature type="compositionally biased region" description="Polar residues" evidence="8">
    <location>
        <begin position="315"/>
        <end position="327"/>
    </location>
</feature>
<feature type="compositionally biased region" description="Basic and acidic residues" evidence="8">
    <location>
        <begin position="99"/>
        <end position="118"/>
    </location>
</feature>
<evidence type="ECO:0000313" key="11">
    <source>
        <dbReference type="Proteomes" id="UP000193922"/>
    </source>
</evidence>